<evidence type="ECO:0000256" key="6">
    <source>
        <dbReference type="PIRSR" id="PIRSR017617-1"/>
    </source>
</evidence>
<dbReference type="PANTHER" id="PTHR48097">
    <property type="entry name" value="L-THREONINE ALDOLASE-RELATED"/>
    <property type="match status" value="1"/>
</dbReference>
<dbReference type="Gene3D" id="3.90.1150.10">
    <property type="entry name" value="Aspartate Aminotransferase, domain 1"/>
    <property type="match status" value="1"/>
</dbReference>
<dbReference type="RefSeq" id="WP_197723116.1">
    <property type="nucleotide sequence ID" value="NZ_CAAAIC010000010.1"/>
</dbReference>
<dbReference type="InterPro" id="IPR023603">
    <property type="entry name" value="Low_specificity_L-TA-like"/>
</dbReference>
<keyword evidence="5 8" id="KW-0456">Lyase</keyword>
<dbReference type="GO" id="GO:0006567">
    <property type="term" value="P:L-threonine catabolic process"/>
    <property type="evidence" value="ECO:0007669"/>
    <property type="project" value="TreeGrafter"/>
</dbReference>
<dbReference type="EMBL" id="LNYJ01000011">
    <property type="protein sequence ID" value="KTD18218.1"/>
    <property type="molecule type" value="Genomic_DNA"/>
</dbReference>
<dbReference type="InterPro" id="IPR015421">
    <property type="entry name" value="PyrdxlP-dep_Trfase_major"/>
</dbReference>
<feature type="domain" description="Aromatic amino acid beta-eliminating lyase/threonine aldolase" evidence="7">
    <location>
        <begin position="5"/>
        <end position="284"/>
    </location>
</feature>
<evidence type="ECO:0000256" key="1">
    <source>
        <dbReference type="ARBA" id="ARBA00001933"/>
    </source>
</evidence>
<dbReference type="GO" id="GO:0006545">
    <property type="term" value="P:glycine biosynthetic process"/>
    <property type="evidence" value="ECO:0007669"/>
    <property type="project" value="TreeGrafter"/>
</dbReference>
<dbReference type="GO" id="GO:0005829">
    <property type="term" value="C:cytosol"/>
    <property type="evidence" value="ECO:0007669"/>
    <property type="project" value="TreeGrafter"/>
</dbReference>
<evidence type="ECO:0000256" key="4">
    <source>
        <dbReference type="ARBA" id="ARBA00022898"/>
    </source>
</evidence>
<comment type="caution">
    <text evidence="8">The sequence shown here is derived from an EMBL/GenBank/DDBJ whole genome shotgun (WGS) entry which is preliminary data.</text>
</comment>
<evidence type="ECO:0000256" key="2">
    <source>
        <dbReference type="ARBA" id="ARBA00006966"/>
    </source>
</evidence>
<dbReference type="Gene3D" id="3.40.640.10">
    <property type="entry name" value="Type I PLP-dependent aspartate aminotransferase-like (Major domain)"/>
    <property type="match status" value="1"/>
</dbReference>
<dbReference type="STRING" id="456.Ljor_2524"/>
<dbReference type="NCBIfam" id="NF007825">
    <property type="entry name" value="PRK10534.1"/>
    <property type="match status" value="1"/>
</dbReference>
<keyword evidence="9" id="KW-1185">Reference proteome</keyword>
<evidence type="ECO:0000313" key="9">
    <source>
        <dbReference type="Proteomes" id="UP000055035"/>
    </source>
</evidence>
<dbReference type="GO" id="GO:0008732">
    <property type="term" value="F:L-allo-threonine aldolase activity"/>
    <property type="evidence" value="ECO:0007669"/>
    <property type="project" value="TreeGrafter"/>
</dbReference>
<comment type="subunit">
    <text evidence="3">Homotetramer.</text>
</comment>
<feature type="modified residue" description="N6-(pyridoxal phosphate)lysine" evidence="6">
    <location>
        <position position="199"/>
    </location>
</feature>
<comment type="similarity">
    <text evidence="2">Belongs to the threonine aldolase family.</text>
</comment>
<dbReference type="NCBIfam" id="NF041359">
    <property type="entry name" value="GntG_guanitoxin"/>
    <property type="match status" value="1"/>
</dbReference>
<name>A0A0W0VDP9_9GAMM</name>
<dbReference type="EC" id="4.1.2.48" evidence="8"/>
<organism evidence="8 9">
    <name type="scientific">Legionella jordanis</name>
    <dbReference type="NCBI Taxonomy" id="456"/>
    <lineage>
        <taxon>Bacteria</taxon>
        <taxon>Pseudomonadati</taxon>
        <taxon>Pseudomonadota</taxon>
        <taxon>Gammaproteobacteria</taxon>
        <taxon>Legionellales</taxon>
        <taxon>Legionellaceae</taxon>
        <taxon>Legionella</taxon>
    </lineage>
</organism>
<keyword evidence="4" id="KW-0663">Pyridoxal phosphate</keyword>
<dbReference type="Pfam" id="PF01212">
    <property type="entry name" value="Beta_elim_lyase"/>
    <property type="match status" value="1"/>
</dbReference>
<sequence length="350" mass="38624">MKLIDYRSDTMTKPSQGMLQAMIQAEVGDDVWGEDPTVRKLEELLADKAHMENAVFAPSGTQSNLMAIMAHCTRGDEYIVGQTAHTYMWEGGGAAVLGSVQPQPIEANVDGTLPLTKIVEVIKPLDDHHPRTTLLCLENTINGKVLPLTYLANAKKLCKEHHLQSHLDGARVFNATVKLGEPLSAISQHFDSISICLSKGLGAPVGSVLCGTNELIKKARRWRKVLGGGMRQAGILAAAGIYALEHNIERLAEDHEHAQHLAKFLTEIDGVDVLEEGLQTNMVFPKFPKNLYADLVHCLKQKGILFPKNQNKNGVVRLVTHLDISKEDIHYTIRAVKDFFTHHKLTGEQL</sequence>
<dbReference type="CDD" id="cd06502">
    <property type="entry name" value="TA_like"/>
    <property type="match status" value="1"/>
</dbReference>
<reference evidence="8 9" key="1">
    <citation type="submission" date="2015-11" db="EMBL/GenBank/DDBJ databases">
        <title>Genomic analysis of 38 Legionella species identifies large and diverse effector repertoires.</title>
        <authorList>
            <person name="Burstein D."/>
            <person name="Amaro F."/>
            <person name="Zusman T."/>
            <person name="Lifshitz Z."/>
            <person name="Cohen O."/>
            <person name="Gilbert J.A."/>
            <person name="Pupko T."/>
            <person name="Shuman H.A."/>
            <person name="Segal G."/>
        </authorList>
    </citation>
    <scope>NUCLEOTIDE SEQUENCE [LARGE SCALE GENOMIC DNA]</scope>
    <source>
        <strain evidence="8 9">BL-540</strain>
    </source>
</reference>
<dbReference type="FunFam" id="3.40.640.10:FF:000030">
    <property type="entry name" value="Low-specificity L-threonine aldolase"/>
    <property type="match status" value="1"/>
</dbReference>
<gene>
    <name evidence="8" type="primary">ltaE</name>
    <name evidence="8" type="ORF">Ljor_2524</name>
</gene>
<dbReference type="InterPro" id="IPR015422">
    <property type="entry name" value="PyrdxlP-dep_Trfase_small"/>
</dbReference>
<dbReference type="PIRSF" id="PIRSF017617">
    <property type="entry name" value="Thr_aldolase"/>
    <property type="match status" value="1"/>
</dbReference>
<proteinExistence type="inferred from homology"/>
<dbReference type="InterPro" id="IPR001597">
    <property type="entry name" value="ArAA_b-elim_lyase/Thr_aldolase"/>
</dbReference>
<dbReference type="AlphaFoldDB" id="A0A0W0VDP9"/>
<dbReference type="PATRIC" id="fig|456.5.peg.2713"/>
<accession>A0A0W0VDP9</accession>
<evidence type="ECO:0000256" key="3">
    <source>
        <dbReference type="ARBA" id="ARBA00011881"/>
    </source>
</evidence>
<dbReference type="PANTHER" id="PTHR48097:SF9">
    <property type="entry name" value="L-THREONINE ALDOLASE"/>
    <property type="match status" value="1"/>
</dbReference>
<dbReference type="SUPFAM" id="SSF53383">
    <property type="entry name" value="PLP-dependent transferases"/>
    <property type="match status" value="1"/>
</dbReference>
<dbReference type="InterPro" id="IPR015424">
    <property type="entry name" value="PyrdxlP-dep_Trfase"/>
</dbReference>
<protein>
    <submittedName>
        <fullName evidence="8">Low specificity L-threonine aldolase</fullName>
        <ecNumber evidence="8">4.1.2.48</ecNumber>
    </submittedName>
</protein>
<evidence type="ECO:0000256" key="5">
    <source>
        <dbReference type="ARBA" id="ARBA00023239"/>
    </source>
</evidence>
<evidence type="ECO:0000313" key="8">
    <source>
        <dbReference type="EMBL" id="KTD18218.1"/>
    </source>
</evidence>
<comment type="cofactor">
    <cofactor evidence="1">
        <name>pyridoxal 5'-phosphate</name>
        <dbReference type="ChEBI" id="CHEBI:597326"/>
    </cofactor>
</comment>
<evidence type="ECO:0000259" key="7">
    <source>
        <dbReference type="Pfam" id="PF01212"/>
    </source>
</evidence>
<dbReference type="Proteomes" id="UP000055035">
    <property type="component" value="Unassembled WGS sequence"/>
</dbReference>